<evidence type="ECO:0000313" key="2">
    <source>
        <dbReference type="Proteomes" id="UP001379235"/>
    </source>
</evidence>
<proteinExistence type="predicted"/>
<organism evidence="1 2">
    <name type="scientific">Novosphingobium aquae</name>
    <dbReference type="NCBI Taxonomy" id="3133435"/>
    <lineage>
        <taxon>Bacteria</taxon>
        <taxon>Pseudomonadati</taxon>
        <taxon>Pseudomonadota</taxon>
        <taxon>Alphaproteobacteria</taxon>
        <taxon>Sphingomonadales</taxon>
        <taxon>Sphingomonadaceae</taxon>
        <taxon>Novosphingobium</taxon>
    </lineage>
</organism>
<dbReference type="Proteomes" id="UP001379235">
    <property type="component" value="Unassembled WGS sequence"/>
</dbReference>
<keyword evidence="2" id="KW-1185">Reference proteome</keyword>
<comment type="caution">
    <text evidence="1">The sequence shown here is derived from an EMBL/GenBank/DDBJ whole genome shotgun (WGS) entry which is preliminary data.</text>
</comment>
<dbReference type="EMBL" id="JBBHJY010000001">
    <property type="protein sequence ID" value="MEJ6009179.1"/>
    <property type="molecule type" value="Genomic_DNA"/>
</dbReference>
<sequence length="78" mass="8853">MDRVAWIERTWRAGGRCDAAAKDALFRLDLLQSALRRRLLDPSRHPIPLNSRDPGLHKLDFSDLDAMADLLWAATESP</sequence>
<reference evidence="1 2" key="1">
    <citation type="submission" date="2024-03" db="EMBL/GenBank/DDBJ databases">
        <authorList>
            <person name="Jo J.-H."/>
        </authorList>
    </citation>
    <scope>NUCLEOTIDE SEQUENCE [LARGE SCALE GENOMIC DNA]</scope>
    <source>
        <strain evidence="1 2">AS3R-12</strain>
    </source>
</reference>
<protein>
    <submittedName>
        <fullName evidence="1">Uncharacterized protein</fullName>
    </submittedName>
</protein>
<name>A0ABU8S5N9_9SPHN</name>
<evidence type="ECO:0000313" key="1">
    <source>
        <dbReference type="EMBL" id="MEJ6009179.1"/>
    </source>
</evidence>
<dbReference type="RefSeq" id="WP_339965001.1">
    <property type="nucleotide sequence ID" value="NZ_JBBHJY010000001.1"/>
</dbReference>
<accession>A0ABU8S5N9</accession>
<gene>
    <name evidence="1" type="ORF">WG900_04505</name>
</gene>